<protein>
    <submittedName>
        <fullName evidence="1">Uncharacterized protein</fullName>
    </submittedName>
</protein>
<name>M7ZH00_TRIUA</name>
<sequence length="168" mass="18248">MNNSEDEPKKKVIWEKSTDPMHPYCGGCGDGVEGDLRVVEDGALRLQLVAQRQVVHQVAVVLHGELVEPVLGKEWQHVAQLGIATGGGLADVANGGLVVEAIDVCQVPEHVADEPQPRDGFELVKESTQLKTALRISADARLVGGDVPVNYEEPMEKTSQTGRFFENR</sequence>
<organism evidence="1">
    <name type="scientific">Triticum urartu</name>
    <name type="common">Red wild einkorn</name>
    <name type="synonym">Crithodium urartu</name>
    <dbReference type="NCBI Taxonomy" id="4572"/>
    <lineage>
        <taxon>Eukaryota</taxon>
        <taxon>Viridiplantae</taxon>
        <taxon>Streptophyta</taxon>
        <taxon>Embryophyta</taxon>
        <taxon>Tracheophyta</taxon>
        <taxon>Spermatophyta</taxon>
        <taxon>Magnoliopsida</taxon>
        <taxon>Liliopsida</taxon>
        <taxon>Poales</taxon>
        <taxon>Poaceae</taxon>
        <taxon>BOP clade</taxon>
        <taxon>Pooideae</taxon>
        <taxon>Triticodae</taxon>
        <taxon>Triticeae</taxon>
        <taxon>Triticinae</taxon>
        <taxon>Triticum</taxon>
    </lineage>
</organism>
<accession>M7ZH00</accession>
<evidence type="ECO:0000313" key="1">
    <source>
        <dbReference type="EMBL" id="EMS51655.1"/>
    </source>
</evidence>
<gene>
    <name evidence="1" type="ORF">TRIUR3_26050</name>
</gene>
<proteinExistence type="predicted"/>
<reference evidence="1" key="1">
    <citation type="journal article" date="2013" name="Nature">
        <title>Draft genome of the wheat A-genome progenitor Triticum urartu.</title>
        <authorList>
            <person name="Ling H.Q."/>
            <person name="Zhao S."/>
            <person name="Liu D."/>
            <person name="Wang J."/>
            <person name="Sun H."/>
            <person name="Zhang C."/>
            <person name="Fan H."/>
            <person name="Li D."/>
            <person name="Dong L."/>
            <person name="Tao Y."/>
            <person name="Gao C."/>
            <person name="Wu H."/>
            <person name="Li Y."/>
            <person name="Cui Y."/>
            <person name="Guo X."/>
            <person name="Zheng S."/>
            <person name="Wang B."/>
            <person name="Yu K."/>
            <person name="Liang Q."/>
            <person name="Yang W."/>
            <person name="Lou X."/>
            <person name="Chen J."/>
            <person name="Feng M."/>
            <person name="Jian J."/>
            <person name="Zhang X."/>
            <person name="Luo G."/>
            <person name="Jiang Y."/>
            <person name="Liu J."/>
            <person name="Wang Z."/>
            <person name="Sha Y."/>
            <person name="Zhang B."/>
            <person name="Wu H."/>
            <person name="Tang D."/>
            <person name="Shen Q."/>
            <person name="Xue P."/>
            <person name="Zou S."/>
            <person name="Wang X."/>
            <person name="Liu X."/>
            <person name="Wang F."/>
            <person name="Yang Y."/>
            <person name="An X."/>
            <person name="Dong Z."/>
            <person name="Zhang K."/>
            <person name="Zhang X."/>
            <person name="Luo M.C."/>
            <person name="Dvorak J."/>
            <person name="Tong Y."/>
            <person name="Wang J."/>
            <person name="Yang H."/>
            <person name="Li Z."/>
            <person name="Wang D."/>
            <person name="Zhang A."/>
            <person name="Wang J."/>
        </authorList>
    </citation>
    <scope>NUCLEOTIDE SEQUENCE</scope>
</reference>
<dbReference type="AlphaFoldDB" id="M7ZH00"/>
<dbReference type="EMBL" id="KD217482">
    <property type="protein sequence ID" value="EMS51655.1"/>
    <property type="molecule type" value="Genomic_DNA"/>
</dbReference>